<evidence type="ECO:0000259" key="18">
    <source>
        <dbReference type="PROSITE" id="PS51384"/>
    </source>
</evidence>
<dbReference type="InterPro" id="IPR017927">
    <property type="entry name" value="FAD-bd_FR_type"/>
</dbReference>
<keyword evidence="6 16" id="KW-0349">Heme</keyword>
<dbReference type="FunFam" id="2.40.30.10:FF:000034">
    <property type="entry name" value="Flavohemoprotein"/>
    <property type="match status" value="1"/>
</dbReference>
<keyword evidence="10" id="KW-0521">NADP</keyword>
<evidence type="ECO:0000256" key="12">
    <source>
        <dbReference type="ARBA" id="ARBA00023004"/>
    </source>
</evidence>
<evidence type="ECO:0000259" key="17">
    <source>
        <dbReference type="PROSITE" id="PS01033"/>
    </source>
</evidence>
<dbReference type="Gene3D" id="2.40.30.10">
    <property type="entry name" value="Translation factors"/>
    <property type="match status" value="1"/>
</dbReference>
<dbReference type="GO" id="GO:0071949">
    <property type="term" value="F:FAD binding"/>
    <property type="evidence" value="ECO:0007669"/>
    <property type="project" value="TreeGrafter"/>
</dbReference>
<comment type="catalytic activity">
    <reaction evidence="14">
        <text>2 nitric oxide + NADH + 2 O2 = 2 nitrate + NAD(+) + H(+)</text>
        <dbReference type="Rhea" id="RHEA:19469"/>
        <dbReference type="ChEBI" id="CHEBI:15378"/>
        <dbReference type="ChEBI" id="CHEBI:15379"/>
        <dbReference type="ChEBI" id="CHEBI:16480"/>
        <dbReference type="ChEBI" id="CHEBI:17632"/>
        <dbReference type="ChEBI" id="CHEBI:57540"/>
        <dbReference type="ChEBI" id="CHEBI:57945"/>
        <dbReference type="EC" id="1.14.12.17"/>
    </reaction>
</comment>
<dbReference type="GO" id="GO:0008941">
    <property type="term" value="F:nitric oxide dioxygenase NAD(P)H activity"/>
    <property type="evidence" value="ECO:0007669"/>
    <property type="project" value="UniProtKB-EC"/>
</dbReference>
<evidence type="ECO:0000256" key="4">
    <source>
        <dbReference type="ARBA" id="ARBA00012229"/>
    </source>
</evidence>
<organism evidence="19 20">
    <name type="scientific">Clonorchis sinensis</name>
    <name type="common">Chinese liver fluke</name>
    <dbReference type="NCBI Taxonomy" id="79923"/>
    <lineage>
        <taxon>Eukaryota</taxon>
        <taxon>Metazoa</taxon>
        <taxon>Spiralia</taxon>
        <taxon>Lophotrochozoa</taxon>
        <taxon>Platyhelminthes</taxon>
        <taxon>Trematoda</taxon>
        <taxon>Digenea</taxon>
        <taxon>Opisthorchiida</taxon>
        <taxon>Opisthorchiata</taxon>
        <taxon>Opisthorchiidae</taxon>
        <taxon>Clonorchis</taxon>
    </lineage>
</organism>
<evidence type="ECO:0000256" key="15">
    <source>
        <dbReference type="ARBA" id="ARBA00049433"/>
    </source>
</evidence>
<feature type="domain" description="FAD-binding FR-type" evidence="18">
    <location>
        <begin position="106"/>
        <end position="211"/>
    </location>
</feature>
<keyword evidence="7" id="KW-0285">Flavoprotein</keyword>
<evidence type="ECO:0000256" key="5">
    <source>
        <dbReference type="ARBA" id="ARBA00022575"/>
    </source>
</evidence>
<evidence type="ECO:0000256" key="9">
    <source>
        <dbReference type="ARBA" id="ARBA00022827"/>
    </source>
</evidence>
<evidence type="ECO:0000256" key="3">
    <source>
        <dbReference type="ARBA" id="ARBA00006401"/>
    </source>
</evidence>
<dbReference type="GO" id="GO:0046210">
    <property type="term" value="P:nitric oxide catabolic process"/>
    <property type="evidence" value="ECO:0007669"/>
    <property type="project" value="TreeGrafter"/>
</dbReference>
<dbReference type="GO" id="GO:0071500">
    <property type="term" value="P:cellular response to nitrosative stress"/>
    <property type="evidence" value="ECO:0007669"/>
    <property type="project" value="TreeGrafter"/>
</dbReference>
<keyword evidence="16" id="KW-0813">Transport</keyword>
<dbReference type="PANTHER" id="PTHR43396:SF3">
    <property type="entry name" value="FLAVOHEMOPROTEIN"/>
    <property type="match status" value="1"/>
</dbReference>
<dbReference type="GO" id="GO:0020037">
    <property type="term" value="F:heme binding"/>
    <property type="evidence" value="ECO:0007669"/>
    <property type="project" value="InterPro"/>
</dbReference>
<accession>G7YYN7</accession>
<evidence type="ECO:0000313" key="19">
    <source>
        <dbReference type="EMBL" id="GAA58066.1"/>
    </source>
</evidence>
<dbReference type="InterPro" id="IPR008333">
    <property type="entry name" value="Cbr1-like_FAD-bd_dom"/>
</dbReference>
<evidence type="ECO:0000313" key="20">
    <source>
        <dbReference type="Proteomes" id="UP000008909"/>
    </source>
</evidence>
<keyword evidence="11" id="KW-0560">Oxidoreductase</keyword>
<evidence type="ECO:0000256" key="6">
    <source>
        <dbReference type="ARBA" id="ARBA00022617"/>
    </source>
</evidence>
<dbReference type="Pfam" id="PF00042">
    <property type="entry name" value="Globin"/>
    <property type="match status" value="1"/>
</dbReference>
<dbReference type="Proteomes" id="UP000008909">
    <property type="component" value="Unassembled WGS sequence"/>
</dbReference>
<dbReference type="Gene3D" id="1.10.490.10">
    <property type="entry name" value="Globins"/>
    <property type="match status" value="1"/>
</dbReference>
<dbReference type="PRINTS" id="PR00410">
    <property type="entry name" value="PHEHYDRXLASE"/>
</dbReference>
<comment type="similarity">
    <text evidence="16">Belongs to the globin family.</text>
</comment>
<evidence type="ECO:0000256" key="13">
    <source>
        <dbReference type="ARBA" id="ARBA00023027"/>
    </source>
</evidence>
<dbReference type="SUPFAM" id="SSF63380">
    <property type="entry name" value="Riboflavin synthase domain-like"/>
    <property type="match status" value="1"/>
</dbReference>
<protein>
    <recommendedName>
        <fullName evidence="4">nitric oxide dioxygenase</fullName>
        <ecNumber evidence="4">1.14.12.17</ecNumber>
    </recommendedName>
</protein>
<dbReference type="InterPro" id="IPR012292">
    <property type="entry name" value="Globin/Proto"/>
</dbReference>
<evidence type="ECO:0000256" key="16">
    <source>
        <dbReference type="RuleBase" id="RU000356"/>
    </source>
</evidence>
<keyword evidence="16" id="KW-0561">Oxygen transport</keyword>
<dbReference type="Pfam" id="PF00970">
    <property type="entry name" value="FAD_binding_6"/>
    <property type="match status" value="1"/>
</dbReference>
<dbReference type="AlphaFoldDB" id="G7YYN7"/>
<dbReference type="GO" id="GO:0046872">
    <property type="term" value="F:metal ion binding"/>
    <property type="evidence" value="ECO:0007669"/>
    <property type="project" value="UniProtKB-KW"/>
</dbReference>
<dbReference type="PROSITE" id="PS51384">
    <property type="entry name" value="FAD_FR"/>
    <property type="match status" value="1"/>
</dbReference>
<keyword evidence="5" id="KW-0216">Detoxification</keyword>
<evidence type="ECO:0000256" key="7">
    <source>
        <dbReference type="ARBA" id="ARBA00022630"/>
    </source>
</evidence>
<comment type="cofactor">
    <cofactor evidence="2">
        <name>FAD</name>
        <dbReference type="ChEBI" id="CHEBI:57692"/>
    </cofactor>
</comment>
<reference evidence="19" key="1">
    <citation type="journal article" date="2011" name="Genome Biol.">
        <title>The draft genome of the carcinogenic human liver fluke Clonorchis sinensis.</title>
        <authorList>
            <person name="Wang X."/>
            <person name="Chen W."/>
            <person name="Huang Y."/>
            <person name="Sun J."/>
            <person name="Men J."/>
            <person name="Liu H."/>
            <person name="Luo F."/>
            <person name="Guo L."/>
            <person name="Lv X."/>
            <person name="Deng C."/>
            <person name="Zhou C."/>
            <person name="Fan Y."/>
            <person name="Li X."/>
            <person name="Huang L."/>
            <person name="Hu Y."/>
            <person name="Liang C."/>
            <person name="Hu X."/>
            <person name="Xu J."/>
            <person name="Yu X."/>
        </authorList>
    </citation>
    <scope>NUCLEOTIDE SEQUENCE [LARGE SCALE GENOMIC DNA]</scope>
    <source>
        <strain evidence="19">Henan</strain>
    </source>
</reference>
<evidence type="ECO:0000256" key="11">
    <source>
        <dbReference type="ARBA" id="ARBA00023002"/>
    </source>
</evidence>
<dbReference type="GO" id="GO:0005344">
    <property type="term" value="F:oxygen carrier activity"/>
    <property type="evidence" value="ECO:0007669"/>
    <property type="project" value="UniProtKB-KW"/>
</dbReference>
<dbReference type="SMR" id="G7YYN7"/>
<dbReference type="EMBL" id="DF145312">
    <property type="protein sequence ID" value="GAA58066.1"/>
    <property type="molecule type" value="Genomic_DNA"/>
</dbReference>
<dbReference type="InterPro" id="IPR000971">
    <property type="entry name" value="Globin"/>
</dbReference>
<proteinExistence type="inferred from homology"/>
<sequence>MSNQRNGDQREALFNAIAAYASNIENLPALLPAVEKIAQKHTSFQIKPEQYNIVGEHLLATLDEMFSPGQEVLDAWGKAYGVLANVFINREAEIYNENASKAGGWEGTRDFRIVAKTPRSALITSFELEPVDGGAVAEYRPGQYLGVWLKPEGFPHQEIRQYSLTRKPDGKGYRIAVKREEGGQVSNWLHNHANVGDVVKLVAPAGDFFMAVADDTPVTLISAGVGQTPMLAMLDTLAKAGHTAQVNWFHAAENGDVHAFADEVKELGQSLPRFTAHTWYRQPSEADRAKGQFDSEGLMDLSKLEGAFSDPTMQFYLCGPVGFMQFTAKQLVDLGVKQENIHYECFGPHKVL</sequence>
<evidence type="ECO:0000256" key="10">
    <source>
        <dbReference type="ARBA" id="ARBA00022857"/>
    </source>
</evidence>
<keyword evidence="9" id="KW-0274">FAD</keyword>
<comment type="similarity">
    <text evidence="3">In the C-terminal section; belongs to the flavoprotein pyridine nucleotide cytochrome reductase family.</text>
</comment>
<dbReference type="Gene3D" id="3.40.50.80">
    <property type="entry name" value="Nucleotide-binding domain of ferredoxin-NADP reductase (FNR) module"/>
    <property type="match status" value="1"/>
</dbReference>
<dbReference type="PANTHER" id="PTHR43396">
    <property type="entry name" value="FLAVOHEMOPROTEIN"/>
    <property type="match status" value="1"/>
</dbReference>
<keyword evidence="13" id="KW-0520">NAD</keyword>
<dbReference type="CDD" id="cd06184">
    <property type="entry name" value="flavohem_like_fad_nad_binding"/>
    <property type="match status" value="1"/>
</dbReference>
<keyword evidence="20" id="KW-1185">Reference proteome</keyword>
<dbReference type="GO" id="GO:0019825">
    <property type="term" value="F:oxygen binding"/>
    <property type="evidence" value="ECO:0007669"/>
    <property type="project" value="InterPro"/>
</dbReference>
<comment type="cofactor">
    <cofactor evidence="1">
        <name>heme b</name>
        <dbReference type="ChEBI" id="CHEBI:60344"/>
    </cofactor>
</comment>
<keyword evidence="12" id="KW-0408">Iron</keyword>
<dbReference type="EC" id="1.14.12.17" evidence="4"/>
<evidence type="ECO:0000256" key="8">
    <source>
        <dbReference type="ARBA" id="ARBA00022723"/>
    </source>
</evidence>
<dbReference type="InterPro" id="IPR017938">
    <property type="entry name" value="Riboflavin_synthase-like_b-brl"/>
</dbReference>
<name>G7YYN7_CLOSI</name>
<evidence type="ECO:0000256" key="1">
    <source>
        <dbReference type="ARBA" id="ARBA00001970"/>
    </source>
</evidence>
<keyword evidence="8" id="KW-0479">Metal-binding</keyword>
<dbReference type="NCBIfam" id="NF009805">
    <property type="entry name" value="PRK13289.1"/>
    <property type="match status" value="1"/>
</dbReference>
<dbReference type="FunFam" id="3.40.50.80:FF:000010">
    <property type="entry name" value="Flavohemoprotein"/>
    <property type="match status" value="1"/>
</dbReference>
<dbReference type="SUPFAM" id="SSF46458">
    <property type="entry name" value="Globin-like"/>
    <property type="match status" value="1"/>
</dbReference>
<reference key="2">
    <citation type="submission" date="2011-10" db="EMBL/GenBank/DDBJ databases">
        <title>The genome and transcriptome sequence of Clonorchis sinensis provide insights into the carcinogenic liver fluke.</title>
        <authorList>
            <person name="Wang X."/>
            <person name="Huang Y."/>
            <person name="Chen W."/>
            <person name="Liu H."/>
            <person name="Guo L."/>
            <person name="Chen Y."/>
            <person name="Luo F."/>
            <person name="Zhou W."/>
            <person name="Sun J."/>
            <person name="Mao Q."/>
            <person name="Liang P."/>
            <person name="Zhou C."/>
            <person name="Tian Y."/>
            <person name="Men J."/>
            <person name="Lv X."/>
            <person name="Huang L."/>
            <person name="Zhou J."/>
            <person name="Hu Y."/>
            <person name="Li R."/>
            <person name="Zhang F."/>
            <person name="Lei H."/>
            <person name="Li X."/>
            <person name="Hu X."/>
            <person name="Liang C."/>
            <person name="Xu J."/>
            <person name="Wu Z."/>
            <person name="Yu X."/>
        </authorList>
    </citation>
    <scope>NUCLEOTIDE SEQUENCE</scope>
    <source>
        <strain>Henan</strain>
    </source>
</reference>
<feature type="domain" description="Globin" evidence="17">
    <location>
        <begin position="1"/>
        <end position="92"/>
    </location>
</feature>
<dbReference type="InterPro" id="IPR001433">
    <property type="entry name" value="OxRdtase_FAD/NAD-bd"/>
</dbReference>
<dbReference type="PROSITE" id="PS01033">
    <property type="entry name" value="GLOBIN"/>
    <property type="match status" value="1"/>
</dbReference>
<gene>
    <name evidence="19" type="ORF">CLF_113501</name>
</gene>
<dbReference type="GO" id="GO:0009636">
    <property type="term" value="P:response to toxic substance"/>
    <property type="evidence" value="ECO:0007669"/>
    <property type="project" value="UniProtKB-KW"/>
</dbReference>
<dbReference type="InterPro" id="IPR039261">
    <property type="entry name" value="FNR_nucleotide-bd"/>
</dbReference>
<dbReference type="SUPFAM" id="SSF52343">
    <property type="entry name" value="Ferredoxin reductase-like, C-terminal NADP-linked domain"/>
    <property type="match status" value="1"/>
</dbReference>
<dbReference type="Pfam" id="PF00175">
    <property type="entry name" value="NAD_binding_1"/>
    <property type="match status" value="1"/>
</dbReference>
<evidence type="ECO:0000256" key="14">
    <source>
        <dbReference type="ARBA" id="ARBA00048649"/>
    </source>
</evidence>
<evidence type="ECO:0000256" key="2">
    <source>
        <dbReference type="ARBA" id="ARBA00001974"/>
    </source>
</evidence>
<comment type="catalytic activity">
    <reaction evidence="15">
        <text>2 nitric oxide + NADPH + 2 O2 = 2 nitrate + NADP(+) + H(+)</text>
        <dbReference type="Rhea" id="RHEA:19465"/>
        <dbReference type="ChEBI" id="CHEBI:15378"/>
        <dbReference type="ChEBI" id="CHEBI:15379"/>
        <dbReference type="ChEBI" id="CHEBI:16480"/>
        <dbReference type="ChEBI" id="CHEBI:17632"/>
        <dbReference type="ChEBI" id="CHEBI:57783"/>
        <dbReference type="ChEBI" id="CHEBI:58349"/>
        <dbReference type="EC" id="1.14.12.17"/>
    </reaction>
</comment>
<dbReference type="InterPro" id="IPR009050">
    <property type="entry name" value="Globin-like_sf"/>
</dbReference>